<organism evidence="1 2">
    <name type="scientific">Tetrabaena socialis</name>
    <dbReference type="NCBI Taxonomy" id="47790"/>
    <lineage>
        <taxon>Eukaryota</taxon>
        <taxon>Viridiplantae</taxon>
        <taxon>Chlorophyta</taxon>
        <taxon>core chlorophytes</taxon>
        <taxon>Chlorophyceae</taxon>
        <taxon>CS clade</taxon>
        <taxon>Chlamydomonadales</taxon>
        <taxon>Tetrabaenaceae</taxon>
        <taxon>Tetrabaena</taxon>
    </lineage>
</organism>
<accession>A0A2J7ZI72</accession>
<keyword evidence="2" id="KW-1185">Reference proteome</keyword>
<dbReference type="EMBL" id="PGGS01001882">
    <property type="protein sequence ID" value="PNG99957.1"/>
    <property type="molecule type" value="Genomic_DNA"/>
</dbReference>
<gene>
    <name evidence="1" type="ORF">TSOC_014246</name>
</gene>
<evidence type="ECO:0000313" key="2">
    <source>
        <dbReference type="Proteomes" id="UP000236333"/>
    </source>
</evidence>
<evidence type="ECO:0000313" key="1">
    <source>
        <dbReference type="EMBL" id="PNG99957.1"/>
    </source>
</evidence>
<protein>
    <submittedName>
        <fullName evidence="1">Uncharacterized protein</fullName>
    </submittedName>
</protein>
<name>A0A2J7ZI72_9CHLO</name>
<reference evidence="1 2" key="1">
    <citation type="journal article" date="2017" name="Mol. Biol. Evol.">
        <title>The 4-celled Tetrabaena socialis nuclear genome reveals the essential components for genetic control of cell number at the origin of multicellularity in the volvocine lineage.</title>
        <authorList>
            <person name="Featherston J."/>
            <person name="Arakaki Y."/>
            <person name="Hanschen E.R."/>
            <person name="Ferris P.J."/>
            <person name="Michod R.E."/>
            <person name="Olson B.J.S.C."/>
            <person name="Nozaki H."/>
            <person name="Durand P.M."/>
        </authorList>
    </citation>
    <scope>NUCLEOTIDE SEQUENCE [LARGE SCALE GENOMIC DNA]</scope>
    <source>
        <strain evidence="1 2">NIES-571</strain>
    </source>
</reference>
<dbReference type="AlphaFoldDB" id="A0A2J7ZI72"/>
<comment type="caution">
    <text evidence="1">The sequence shown here is derived from an EMBL/GenBank/DDBJ whole genome shotgun (WGS) entry which is preliminary data.</text>
</comment>
<sequence>MNNRQFKTFANTAARPVMRNPHRPILYKPSAVPHPHLVDELGGRIQSGMTNKPTHARAAIFHFVTKSWQDYEEKIKRGGGAGVRRDAGFFHSVQNRSTHACRQALDLSQRLCAGAGAQQLPQMQQLSSQLPQQQQQK</sequence>
<dbReference type="OrthoDB" id="2526284at2759"/>
<proteinExistence type="predicted"/>
<dbReference type="Proteomes" id="UP000236333">
    <property type="component" value="Unassembled WGS sequence"/>
</dbReference>